<dbReference type="CDD" id="cd01646">
    <property type="entry name" value="RT_Bac_retron_I"/>
    <property type="match status" value="1"/>
</dbReference>
<organism evidence="3 4">
    <name type="scientific">Parendozoicomonas callyspongiae</name>
    <dbReference type="NCBI Taxonomy" id="2942213"/>
    <lineage>
        <taxon>Bacteria</taxon>
        <taxon>Pseudomonadati</taxon>
        <taxon>Pseudomonadota</taxon>
        <taxon>Gammaproteobacteria</taxon>
        <taxon>Oceanospirillales</taxon>
        <taxon>Endozoicomonadaceae</taxon>
        <taxon>Parendozoicomonas</taxon>
    </lineage>
</organism>
<evidence type="ECO:0000313" key="3">
    <source>
        <dbReference type="EMBL" id="MCL6272155.1"/>
    </source>
</evidence>
<keyword evidence="3" id="KW-0808">Transferase</keyword>
<dbReference type="InterPro" id="IPR051083">
    <property type="entry name" value="GrpII_Intron_Splice-Mob/Def"/>
</dbReference>
<dbReference type="RefSeq" id="WP_249701839.1">
    <property type="nucleotide sequence ID" value="NZ_JAMFLX010000050.1"/>
</dbReference>
<protein>
    <submittedName>
        <fullName evidence="3">RNA-directed DNA polymerase</fullName>
    </submittedName>
</protein>
<sequence>FSPLQLVPAPKNCKWEFKEPESKEEEDKKKFGAPLLRNEECVIWSPSNPADLDLRPLAHVGIREQTVMTLLMMCLANTVETKQGDPSTDFEKVHEKGVFSYGNRLYCHYDDDGLARHQYGSSTSYSKYSVDYQKFLDRPYYFAKKGKDDTDDGQEVFILELDLSKFFDRVSRPLLAEKIKTLSGEEEGKSSQYCNALLDQFIKWEWSELAKAHYEQVCSSDKIPTAPDGLPQGLVSAGFLANIYMLEFDNELGSAVGSNINPDENSFHVKILDYCRYVDDMRLVVSAPISNNDERITEQDIKDAVKKYIDGLISTAPKDGQSLDLEINPDKTKINAFCTKSHGISNELSSIQGQLSGPVAFDDAQNHLGTLNSLLSLESKGAGHNDGDQCQVNRLEKVGTDHIDLREDTLKRFAANNITKLLRNVRNFSAHDVDKNGKPKAGDWDYQQELFARRFVSAWSYNPSLTLLLKKGLELFPCSRLLKPVLEQLEPRLSSSECPKIKAVARYCLAEIFRHAATVIHGKDQKLIPVHANTDIFFELLQQEAANILKGVKVCKSSDGFDLLAEQAQFLLLVRLDSTLEIPSSKPKHDLILKLISGFRQIAIEESLSKSELASCILLAEQLAGSTKPLIRSVASLIKSSEDSALEILAKVAEQRLEFFKSLVWHARAVGHDWVKDDETKVLIKLWGIDQRPILKPLEKITGSQSLLRLIQRSDNPFTNEIMALKLFDALLKHSQWEQEQNPESWIDLTNTKIEFAEYSNPPKLIVFDAQLEIEKLEFADSSHTQLSSHLTNSKGDTFKLQRIAMCMRSVLLGLQDWTTHNRSISEQTGYRGIKSSQYQRMLGLFTTPHSLGGESAKISDWLTTLLSRMLSWPGSSMHSQGYKWPDQLTADNVQKLVSDRLETMQKLYCMQSEMPALPERIHLDWEESKKNLTVAMVQSKLPRNADFEKYDLFLNDPVYRSRHRRHIADVAKLVCSHIDAQRTGDKPLDKKTETSVDLIVWPELAVHQDDLDILIALSRKTHAIIYAGLTFINQPDIKGPNNCAIWIIPRKSNTSQKELIRLQGKYHMTSWEKETGVEPWRPYQLMLELKHKRFPDHKGFMLTGSICYDSTDIALSADLRDKSNAYIVSAHNQDINTFDAMIDALHYHMYQPVVLVNSGEFGGSCAKAPYKEHYHRLIAHSHGNNQVSINTFEMNMFDFRRDKLGESLCSAKARKTQPAGVMG</sequence>
<dbReference type="EMBL" id="JAMFLX010000050">
    <property type="protein sequence ID" value="MCL6272155.1"/>
    <property type="molecule type" value="Genomic_DNA"/>
</dbReference>
<keyword evidence="3" id="KW-0548">Nucleotidyltransferase</keyword>
<dbReference type="PROSITE" id="PS50878">
    <property type="entry name" value="RT_POL"/>
    <property type="match status" value="1"/>
</dbReference>
<accession>A0ABT0PL90</accession>
<feature type="non-terminal residue" evidence="3">
    <location>
        <position position="1"/>
    </location>
</feature>
<dbReference type="InterPro" id="IPR043502">
    <property type="entry name" value="DNA/RNA_pol_sf"/>
</dbReference>
<dbReference type="PANTHER" id="PTHR34047:SF8">
    <property type="entry name" value="PROTEIN YKFC"/>
    <property type="match status" value="1"/>
</dbReference>
<feature type="domain" description="Reverse transcriptase" evidence="2">
    <location>
        <begin position="1"/>
        <end position="372"/>
    </location>
</feature>
<comment type="similarity">
    <text evidence="1">Belongs to the bacterial reverse transcriptase family.</text>
</comment>
<dbReference type="SUPFAM" id="SSF56672">
    <property type="entry name" value="DNA/RNA polymerases"/>
    <property type="match status" value="1"/>
</dbReference>
<dbReference type="InterPro" id="IPR036526">
    <property type="entry name" value="C-N_Hydrolase_sf"/>
</dbReference>
<proteinExistence type="inferred from homology"/>
<evidence type="ECO:0000259" key="2">
    <source>
        <dbReference type="PROSITE" id="PS50878"/>
    </source>
</evidence>
<evidence type="ECO:0000313" key="4">
    <source>
        <dbReference type="Proteomes" id="UP001203338"/>
    </source>
</evidence>
<dbReference type="Pfam" id="PF00078">
    <property type="entry name" value="RVT_1"/>
    <property type="match status" value="1"/>
</dbReference>
<keyword evidence="3" id="KW-0695">RNA-directed DNA polymerase</keyword>
<dbReference type="PANTHER" id="PTHR34047">
    <property type="entry name" value="NUCLEAR INTRON MATURASE 1, MITOCHONDRIAL-RELATED"/>
    <property type="match status" value="1"/>
</dbReference>
<dbReference type="GO" id="GO:0003964">
    <property type="term" value="F:RNA-directed DNA polymerase activity"/>
    <property type="evidence" value="ECO:0007669"/>
    <property type="project" value="UniProtKB-KW"/>
</dbReference>
<dbReference type="SUPFAM" id="SSF56317">
    <property type="entry name" value="Carbon-nitrogen hydrolase"/>
    <property type="match status" value="1"/>
</dbReference>
<dbReference type="Proteomes" id="UP001203338">
    <property type="component" value="Unassembled WGS sequence"/>
</dbReference>
<name>A0ABT0PL90_9GAMM</name>
<evidence type="ECO:0000256" key="1">
    <source>
        <dbReference type="ARBA" id="ARBA00034120"/>
    </source>
</evidence>
<keyword evidence="4" id="KW-1185">Reference proteome</keyword>
<comment type="caution">
    <text evidence="3">The sequence shown here is derived from an EMBL/GenBank/DDBJ whole genome shotgun (WGS) entry which is preliminary data.</text>
</comment>
<dbReference type="InterPro" id="IPR000477">
    <property type="entry name" value="RT_dom"/>
</dbReference>
<gene>
    <name evidence="3" type="ORF">M3P05_19730</name>
</gene>
<reference evidence="3 4" key="1">
    <citation type="submission" date="2022-05" db="EMBL/GenBank/DDBJ databases">
        <authorList>
            <person name="Park J.-S."/>
        </authorList>
    </citation>
    <scope>NUCLEOTIDE SEQUENCE [LARGE SCALE GENOMIC DNA]</scope>
    <source>
        <strain evidence="3 4">2012CJ34-2</strain>
    </source>
</reference>